<name>V2YEX3_MONRO</name>
<dbReference type="PROSITE" id="PS50102">
    <property type="entry name" value="RRM"/>
    <property type="match status" value="1"/>
</dbReference>
<accession>V2YEX3</accession>
<dbReference type="InterPro" id="IPR012677">
    <property type="entry name" value="Nucleotide-bd_a/b_plait_sf"/>
</dbReference>
<sequence length="252" mass="28442">MSARARKPYSRPNVNEQWVHDKAPGVKSNNNLNNSNTARLPSSVNTAGNTKLLVSNLHYEITPKDLASIFGQIGTLVREPLIKYDRSGRSSGTAIISYDTPAEATRAKKQFDGLLAKGQPMSIVYDTHVPHLHPRRSASAPGSSTSSLINRIQRPPLKDRLTSEEDIQMTDGPSLTGTYISEAQSVQSLDAAAHQDHNPHPKQRRKSLNQRPSPQRIWIKSWMRLWVIISRRRPQRRERILIWLLLESYNST</sequence>
<comment type="caution">
    <text evidence="5">The sequence shown here is derived from an EMBL/GenBank/DDBJ whole genome shotgun (WGS) entry which is preliminary data.</text>
</comment>
<keyword evidence="1 2" id="KW-0694">RNA-binding</keyword>
<evidence type="ECO:0000259" key="4">
    <source>
        <dbReference type="PROSITE" id="PS50102"/>
    </source>
</evidence>
<evidence type="ECO:0000313" key="5">
    <source>
        <dbReference type="EMBL" id="ESK90229.1"/>
    </source>
</evidence>
<dbReference type="InterPro" id="IPR051229">
    <property type="entry name" value="ALYREF_mRNA_export"/>
</dbReference>
<feature type="compositionally biased region" description="Low complexity" evidence="3">
    <location>
        <begin position="137"/>
        <end position="147"/>
    </location>
</feature>
<dbReference type="Pfam" id="PF00076">
    <property type="entry name" value="RRM_1"/>
    <property type="match status" value="1"/>
</dbReference>
<dbReference type="AlphaFoldDB" id="V2YEX3"/>
<dbReference type="EMBL" id="AWSO01000462">
    <property type="protein sequence ID" value="ESK90229.1"/>
    <property type="molecule type" value="Genomic_DNA"/>
</dbReference>
<dbReference type="KEGG" id="mrr:Moror_7683"/>
<evidence type="ECO:0000256" key="1">
    <source>
        <dbReference type="ARBA" id="ARBA00022884"/>
    </source>
</evidence>
<evidence type="ECO:0000256" key="3">
    <source>
        <dbReference type="SAM" id="MobiDB-lite"/>
    </source>
</evidence>
<evidence type="ECO:0000256" key="2">
    <source>
        <dbReference type="PROSITE-ProRule" id="PRU00176"/>
    </source>
</evidence>
<proteinExistence type="predicted"/>
<keyword evidence="6" id="KW-1185">Reference proteome</keyword>
<dbReference type="Gene3D" id="3.30.70.330">
    <property type="match status" value="1"/>
</dbReference>
<dbReference type="GO" id="GO:0003729">
    <property type="term" value="F:mRNA binding"/>
    <property type="evidence" value="ECO:0007669"/>
    <property type="project" value="TreeGrafter"/>
</dbReference>
<dbReference type="SMART" id="SM00360">
    <property type="entry name" value="RRM"/>
    <property type="match status" value="1"/>
</dbReference>
<dbReference type="STRING" id="1381753.V2YEX3"/>
<dbReference type="SUPFAM" id="SSF54928">
    <property type="entry name" value="RNA-binding domain, RBD"/>
    <property type="match status" value="1"/>
</dbReference>
<dbReference type="GO" id="GO:0005634">
    <property type="term" value="C:nucleus"/>
    <property type="evidence" value="ECO:0007669"/>
    <property type="project" value="TreeGrafter"/>
</dbReference>
<dbReference type="Proteomes" id="UP000017559">
    <property type="component" value="Unassembled WGS sequence"/>
</dbReference>
<dbReference type="OrthoDB" id="5382468at2759"/>
<evidence type="ECO:0000313" key="6">
    <source>
        <dbReference type="Proteomes" id="UP000017559"/>
    </source>
</evidence>
<feature type="domain" description="RRM" evidence="4">
    <location>
        <begin position="50"/>
        <end position="128"/>
    </location>
</feature>
<organism evidence="5 6">
    <name type="scientific">Moniliophthora roreri (strain MCA 2997)</name>
    <name type="common">Cocoa frosty pod rot fungus</name>
    <name type="synonym">Crinipellis roreri</name>
    <dbReference type="NCBI Taxonomy" id="1381753"/>
    <lineage>
        <taxon>Eukaryota</taxon>
        <taxon>Fungi</taxon>
        <taxon>Dikarya</taxon>
        <taxon>Basidiomycota</taxon>
        <taxon>Agaricomycotina</taxon>
        <taxon>Agaricomycetes</taxon>
        <taxon>Agaricomycetidae</taxon>
        <taxon>Agaricales</taxon>
        <taxon>Marasmiineae</taxon>
        <taxon>Marasmiaceae</taxon>
        <taxon>Moniliophthora</taxon>
    </lineage>
</organism>
<feature type="region of interest" description="Disordered" evidence="3">
    <location>
        <begin position="190"/>
        <end position="212"/>
    </location>
</feature>
<gene>
    <name evidence="5" type="ORF">Moror_7683</name>
</gene>
<reference evidence="5 6" key="1">
    <citation type="journal article" date="2014" name="BMC Genomics">
        <title>Genome and secretome analysis of the hemibiotrophic fungal pathogen, Moniliophthora roreri, which causes frosty pod rot disease of cacao: mechanisms of the biotrophic and necrotrophic phases.</title>
        <authorList>
            <person name="Meinhardt L.W."/>
            <person name="Costa G.G.L."/>
            <person name="Thomazella D.P.T."/>
            <person name="Teixeira P.J.P.L."/>
            <person name="Carazzolle M.F."/>
            <person name="Schuster S.C."/>
            <person name="Carlson J.E."/>
            <person name="Guiltinan M.J."/>
            <person name="Mieczkowski P."/>
            <person name="Farmer A."/>
            <person name="Ramaraj T."/>
            <person name="Crozier J."/>
            <person name="Davis R.E."/>
            <person name="Shao J."/>
            <person name="Melnick R.L."/>
            <person name="Pereira G.A.G."/>
            <person name="Bailey B.A."/>
        </authorList>
    </citation>
    <scope>NUCLEOTIDE SEQUENCE [LARGE SCALE GENOMIC DNA]</scope>
    <source>
        <strain evidence="5 6">MCA 2997</strain>
    </source>
</reference>
<protein>
    <submittedName>
        <fullName evidence="5">Tho complex subunit 4-a-like</fullName>
    </submittedName>
</protein>
<dbReference type="PANTHER" id="PTHR19965">
    <property type="entry name" value="RNA AND EXPORT FACTOR BINDING PROTEIN"/>
    <property type="match status" value="1"/>
</dbReference>
<dbReference type="PANTHER" id="PTHR19965:SF82">
    <property type="entry name" value="THO COMPLEX SUBUNIT 4"/>
    <property type="match status" value="1"/>
</dbReference>
<dbReference type="CDD" id="cd12418">
    <property type="entry name" value="RRM_Aly_REF_like"/>
    <property type="match status" value="1"/>
</dbReference>
<feature type="region of interest" description="Disordered" evidence="3">
    <location>
        <begin position="23"/>
        <end position="43"/>
    </location>
</feature>
<dbReference type="HOGENOM" id="CLU_1103035_0_0_1"/>
<dbReference type="InterPro" id="IPR035979">
    <property type="entry name" value="RBD_domain_sf"/>
</dbReference>
<feature type="region of interest" description="Disordered" evidence="3">
    <location>
        <begin position="132"/>
        <end position="177"/>
    </location>
</feature>
<dbReference type="InterPro" id="IPR000504">
    <property type="entry name" value="RRM_dom"/>
</dbReference>